<feature type="transmembrane region" description="Helical" evidence="1">
    <location>
        <begin position="253"/>
        <end position="276"/>
    </location>
</feature>
<evidence type="ECO:0008006" key="3">
    <source>
        <dbReference type="Google" id="ProtNLM"/>
    </source>
</evidence>
<feature type="transmembrane region" description="Helical" evidence="1">
    <location>
        <begin position="115"/>
        <end position="135"/>
    </location>
</feature>
<feature type="transmembrane region" description="Helical" evidence="1">
    <location>
        <begin position="168"/>
        <end position="199"/>
    </location>
</feature>
<keyword evidence="1" id="KW-1133">Transmembrane helix</keyword>
<feature type="transmembrane region" description="Helical" evidence="1">
    <location>
        <begin position="219"/>
        <end position="241"/>
    </location>
</feature>
<keyword evidence="1" id="KW-0812">Transmembrane</keyword>
<organism evidence="2">
    <name type="scientific">bioreactor metagenome</name>
    <dbReference type="NCBI Taxonomy" id="1076179"/>
    <lineage>
        <taxon>unclassified sequences</taxon>
        <taxon>metagenomes</taxon>
        <taxon>ecological metagenomes</taxon>
    </lineage>
</organism>
<keyword evidence="1" id="KW-0472">Membrane</keyword>
<feature type="transmembrane region" description="Helical" evidence="1">
    <location>
        <begin position="393"/>
        <end position="410"/>
    </location>
</feature>
<accession>A0A644VLM0</accession>
<dbReference type="AlphaFoldDB" id="A0A644VLM0"/>
<feature type="transmembrane region" description="Helical" evidence="1">
    <location>
        <begin position="141"/>
        <end position="161"/>
    </location>
</feature>
<feature type="transmembrane region" description="Helical" evidence="1">
    <location>
        <begin position="329"/>
        <end position="354"/>
    </location>
</feature>
<reference evidence="2" key="1">
    <citation type="submission" date="2019-08" db="EMBL/GenBank/DDBJ databases">
        <authorList>
            <person name="Kucharzyk K."/>
            <person name="Murdoch R.W."/>
            <person name="Higgins S."/>
            <person name="Loffler F."/>
        </authorList>
    </citation>
    <scope>NUCLEOTIDE SEQUENCE</scope>
</reference>
<evidence type="ECO:0000256" key="1">
    <source>
        <dbReference type="SAM" id="Phobius"/>
    </source>
</evidence>
<proteinExistence type="predicted"/>
<feature type="transmembrane region" description="Helical" evidence="1">
    <location>
        <begin position="12"/>
        <end position="30"/>
    </location>
</feature>
<dbReference type="EMBL" id="VSSQ01000332">
    <property type="protein sequence ID" value="MPL91542.1"/>
    <property type="molecule type" value="Genomic_DNA"/>
</dbReference>
<feature type="transmembrane region" description="Helical" evidence="1">
    <location>
        <begin position="296"/>
        <end position="317"/>
    </location>
</feature>
<gene>
    <name evidence="2" type="ORF">SDC9_37617</name>
</gene>
<comment type="caution">
    <text evidence="2">The sequence shown here is derived from an EMBL/GenBank/DDBJ whole genome shotgun (WGS) entry which is preliminary data.</text>
</comment>
<sequence>MKLNTNNFNQEKFTIYFLLFLVYIITFYPLTKVGFTVGDDIDLYTETCKGHWGHVVGNWPFLQGRFYFFISRYIQTVPYLIDNPIYFDLTYILPIVASFVLFSTLIQRVFKNSSITLFTAILLSSSFQIIGFHSITTAYPFFFTTGFCFILTSLHFFISFFDLMKIPYLYLSAILMFIATLFYETFMMYYLVFFMVAIWKNEVFSNRTKENYLKTIKNLIPFIIGGLIYLITYFSFQYFYPPKYTGASLSNDLTIGGLFSTASLMSKLSFPLQVFYEFNGLLFKHTMSLDGIFKTYRMDLVVLVQGLIVMTLTYYALNKYKNIKYIHLLWGFLLGICLVYIPLLIVSSSSHYYLQNWHSYVPTFFSFFGYTLSLLMVLFALLNLASFSKPLRIIFQVFVCVLLFWVNTLTQASNRAVANDMETSNIRFEMADYAIKQEVIPNFSTTTPICFEQAHNTTSYMGQWVTKQYFSWRDFFVKQLGKKYNFIDNYEKFALKNKVHDKVWVCFFKQTSKTNDAIMYFAGLKGVDLPQKQNNITCDTIIVLYYSPYKTFNVSIASQNAVDTVSINNLHINSIGNYHSNNIAVSIKKGHKCSVFRITGKNLIASTLSISNILNNTQTFYTKSSITLTEQERIDDIITEIKNNPSWYKLIVEKAKKENISIEEALRNDANWMYDNERINK</sequence>
<evidence type="ECO:0000313" key="2">
    <source>
        <dbReference type="EMBL" id="MPL91542.1"/>
    </source>
</evidence>
<feature type="transmembrane region" description="Helical" evidence="1">
    <location>
        <begin position="85"/>
        <end position="106"/>
    </location>
</feature>
<feature type="transmembrane region" description="Helical" evidence="1">
    <location>
        <begin position="360"/>
        <end position="381"/>
    </location>
</feature>
<name>A0A644VLM0_9ZZZZ</name>
<protein>
    <recommendedName>
        <fullName evidence="3">Glycosyltransferase RgtA/B/C/D-like domain-containing protein</fullName>
    </recommendedName>
</protein>